<sequence>MPSNDMEAFLLIPEAEWQQIVSRLERLEKAVQQQAKETEVLPPDEILTVRQAAARLGMTPEGIRKARRAGRLKGVRINEKEWGFYTTELHRYQNRYNRNQYNQMG</sequence>
<gene>
    <name evidence="1" type="ORF">GCM10022407_32530</name>
</gene>
<evidence type="ECO:0000313" key="1">
    <source>
        <dbReference type="EMBL" id="GAA3985073.1"/>
    </source>
</evidence>
<protein>
    <recommendedName>
        <fullName evidence="3">Helix-turn-helix domain-containing protein</fullName>
    </recommendedName>
</protein>
<name>A0ABP7QMH6_9BACT</name>
<organism evidence="1 2">
    <name type="scientific">Hymenobacter antarcticus</name>
    <dbReference type="NCBI Taxonomy" id="486270"/>
    <lineage>
        <taxon>Bacteria</taxon>
        <taxon>Pseudomonadati</taxon>
        <taxon>Bacteroidota</taxon>
        <taxon>Cytophagia</taxon>
        <taxon>Cytophagales</taxon>
        <taxon>Hymenobacteraceae</taxon>
        <taxon>Hymenobacter</taxon>
    </lineage>
</organism>
<evidence type="ECO:0000313" key="2">
    <source>
        <dbReference type="Proteomes" id="UP001501556"/>
    </source>
</evidence>
<proteinExistence type="predicted"/>
<comment type="caution">
    <text evidence="1">The sequence shown here is derived from an EMBL/GenBank/DDBJ whole genome shotgun (WGS) entry which is preliminary data.</text>
</comment>
<accession>A0ABP7QMH6</accession>
<evidence type="ECO:0008006" key="3">
    <source>
        <dbReference type="Google" id="ProtNLM"/>
    </source>
</evidence>
<dbReference type="Proteomes" id="UP001501556">
    <property type="component" value="Unassembled WGS sequence"/>
</dbReference>
<reference evidence="2" key="1">
    <citation type="journal article" date="2019" name="Int. J. Syst. Evol. Microbiol.">
        <title>The Global Catalogue of Microorganisms (GCM) 10K type strain sequencing project: providing services to taxonomists for standard genome sequencing and annotation.</title>
        <authorList>
            <consortium name="The Broad Institute Genomics Platform"/>
            <consortium name="The Broad Institute Genome Sequencing Center for Infectious Disease"/>
            <person name="Wu L."/>
            <person name="Ma J."/>
        </authorList>
    </citation>
    <scope>NUCLEOTIDE SEQUENCE [LARGE SCALE GENOMIC DNA]</scope>
    <source>
        <strain evidence="2">JCM 17217</strain>
    </source>
</reference>
<keyword evidence="2" id="KW-1185">Reference proteome</keyword>
<dbReference type="EMBL" id="BAABDI010000026">
    <property type="protein sequence ID" value="GAA3985073.1"/>
    <property type="molecule type" value="Genomic_DNA"/>
</dbReference>